<evidence type="ECO:0000313" key="3">
    <source>
        <dbReference type="Proteomes" id="UP000095712"/>
    </source>
</evidence>
<protein>
    <submittedName>
        <fullName evidence="2">Predicted integral membrane protein</fullName>
    </submittedName>
</protein>
<dbReference type="RefSeq" id="WP_025581178.1">
    <property type="nucleotide sequence ID" value="NZ_CZAW01000141.1"/>
</dbReference>
<name>A0A174UYU1_9FIRM</name>
<keyword evidence="1" id="KW-0812">Transmembrane</keyword>
<evidence type="ECO:0000256" key="1">
    <source>
        <dbReference type="SAM" id="Phobius"/>
    </source>
</evidence>
<proteinExistence type="predicted"/>
<reference evidence="2 3" key="1">
    <citation type="submission" date="2015-09" db="EMBL/GenBank/DDBJ databases">
        <authorList>
            <consortium name="Pathogen Informatics"/>
        </authorList>
    </citation>
    <scope>NUCLEOTIDE SEQUENCE [LARGE SCALE GENOMIC DNA]</scope>
    <source>
        <strain evidence="2 3">2789STDY5834911</strain>
    </source>
</reference>
<sequence length="195" mass="22409">MGKNSARRFLYLATMIVIVLILFLQNKYISVCLAIAFSLGAGVFLYKNITLLTDVSEDRVKTRTLKKAIVFCLVMVIIAVVGIVLTEKELFTEYTERMFANAFIIIIIVWFGNIAGKIPFNRYIGLRLPWLLADEETWNIGHRLLEYCSLPLAIIYLGLIPFVNNKNLAICIVALWIIIPGVISYLFYRRKFKNY</sequence>
<accession>A0A174UYU1</accession>
<dbReference type="EMBL" id="CZAW01000141">
    <property type="protein sequence ID" value="CUQ24970.1"/>
    <property type="molecule type" value="Genomic_DNA"/>
</dbReference>
<dbReference type="InterPro" id="IPR025962">
    <property type="entry name" value="SdpI/YhfL"/>
</dbReference>
<feature type="transmembrane region" description="Helical" evidence="1">
    <location>
        <begin position="168"/>
        <end position="188"/>
    </location>
</feature>
<keyword evidence="1" id="KW-0472">Membrane</keyword>
<evidence type="ECO:0000313" key="2">
    <source>
        <dbReference type="EMBL" id="CUQ24970.1"/>
    </source>
</evidence>
<dbReference type="AlphaFoldDB" id="A0A174UYU1"/>
<keyword evidence="1" id="KW-1133">Transmembrane helix</keyword>
<dbReference type="Pfam" id="PF13630">
    <property type="entry name" value="SdpI"/>
    <property type="match status" value="1"/>
</dbReference>
<dbReference type="Proteomes" id="UP000095712">
    <property type="component" value="Unassembled WGS sequence"/>
</dbReference>
<dbReference type="OrthoDB" id="9808690at2"/>
<feature type="transmembrane region" description="Helical" evidence="1">
    <location>
        <begin position="9"/>
        <end position="25"/>
    </location>
</feature>
<feature type="transmembrane region" description="Helical" evidence="1">
    <location>
        <begin position="98"/>
        <end position="116"/>
    </location>
</feature>
<feature type="transmembrane region" description="Helical" evidence="1">
    <location>
        <begin position="31"/>
        <end position="47"/>
    </location>
</feature>
<gene>
    <name evidence="2" type="ORF">ERS852523_04509</name>
</gene>
<feature type="transmembrane region" description="Helical" evidence="1">
    <location>
        <begin position="68"/>
        <end position="86"/>
    </location>
</feature>
<feature type="transmembrane region" description="Helical" evidence="1">
    <location>
        <begin position="144"/>
        <end position="162"/>
    </location>
</feature>
<organism evidence="2 3">
    <name type="scientific">Blautia wexlerae</name>
    <dbReference type="NCBI Taxonomy" id="418240"/>
    <lineage>
        <taxon>Bacteria</taxon>
        <taxon>Bacillati</taxon>
        <taxon>Bacillota</taxon>
        <taxon>Clostridia</taxon>
        <taxon>Lachnospirales</taxon>
        <taxon>Lachnospiraceae</taxon>
        <taxon>Blautia</taxon>
    </lineage>
</organism>